<dbReference type="Proteomes" id="UP000015344">
    <property type="component" value="Unassembled WGS sequence"/>
</dbReference>
<reference evidence="2 3" key="1">
    <citation type="submission" date="2013-05" db="EMBL/GenBank/DDBJ databases">
        <authorList>
            <person name="Strain E.A."/>
            <person name="Brown E."/>
            <person name="Allard M.W."/>
            <person name="Luo Y.L."/>
        </authorList>
    </citation>
    <scope>NUCLEOTIDE SEQUENCE [LARGE SCALE GENOMIC DNA]</scope>
    <source>
        <strain evidence="2 3">TS-15</strain>
    </source>
</reference>
<accession>S9U1A1</accession>
<evidence type="ECO:0000256" key="1">
    <source>
        <dbReference type="SAM" id="Phobius"/>
    </source>
</evidence>
<dbReference type="RefSeq" id="WP_021262269.1">
    <property type="nucleotide sequence ID" value="NZ_ATMT01000088.1"/>
</dbReference>
<dbReference type="PATRIC" id="fig|1117108.3.peg.5273"/>
<comment type="caution">
    <text evidence="2">The sequence shown here is derived from an EMBL/GenBank/DDBJ whole genome shotgun (WGS) entry which is preliminary data.</text>
</comment>
<evidence type="ECO:0000313" key="3">
    <source>
        <dbReference type="Proteomes" id="UP000015344"/>
    </source>
</evidence>
<organism evidence="2 3">
    <name type="scientific">Paenibacillus alvei TS-15</name>
    <dbReference type="NCBI Taxonomy" id="1117108"/>
    <lineage>
        <taxon>Bacteria</taxon>
        <taxon>Bacillati</taxon>
        <taxon>Bacillota</taxon>
        <taxon>Bacilli</taxon>
        <taxon>Bacillales</taxon>
        <taxon>Paenibacillaceae</taxon>
        <taxon>Paenibacillus</taxon>
    </lineage>
</organism>
<gene>
    <name evidence="2" type="ORF">PAALTS15_25514</name>
</gene>
<feature type="transmembrane region" description="Helical" evidence="1">
    <location>
        <begin position="20"/>
        <end position="53"/>
    </location>
</feature>
<keyword evidence="1" id="KW-0812">Transmembrane</keyword>
<sequence length="68" mass="7469">MMKQQTVKNTWSKMKSTGEIWVYVGIVMGAVMGHLTDNLGTCVAVGFCTGLAMKKTYQRQVSTQHAEG</sequence>
<keyword evidence="1" id="KW-1133">Transmembrane helix</keyword>
<name>S9U1A1_PAEAL</name>
<proteinExistence type="predicted"/>
<dbReference type="EMBL" id="ATMT01000088">
    <property type="protein sequence ID" value="EPY04330.1"/>
    <property type="molecule type" value="Genomic_DNA"/>
</dbReference>
<keyword evidence="1" id="KW-0472">Membrane</keyword>
<evidence type="ECO:0000313" key="2">
    <source>
        <dbReference type="EMBL" id="EPY04330.1"/>
    </source>
</evidence>
<protein>
    <submittedName>
        <fullName evidence="2">Uncharacterized protein</fullName>
    </submittedName>
</protein>
<dbReference type="AlphaFoldDB" id="S9U1A1"/>